<evidence type="ECO:0000313" key="6">
    <source>
        <dbReference type="Proteomes" id="UP000472266"/>
    </source>
</evidence>
<dbReference type="GO" id="GO:0005634">
    <property type="term" value="C:nucleus"/>
    <property type="evidence" value="ECO:0007669"/>
    <property type="project" value="TreeGrafter"/>
</dbReference>
<evidence type="ECO:0000313" key="5">
    <source>
        <dbReference type="Ensembl" id="ENSSHBP00005012269.1"/>
    </source>
</evidence>
<dbReference type="PANTHER" id="PTHR12420">
    <property type="entry name" value="PHD FINGER PROTEIN"/>
    <property type="match status" value="1"/>
</dbReference>
<name>A0A672UD53_STRHB</name>
<dbReference type="PANTHER" id="PTHR12420:SF47">
    <property type="entry name" value="PHD FINGER PROTEIN 7"/>
    <property type="match status" value="1"/>
</dbReference>
<dbReference type="Gene3D" id="3.30.40.10">
    <property type="entry name" value="Zinc/RING finger domain, C3HC4 (zinc finger)"/>
    <property type="match status" value="1"/>
</dbReference>
<dbReference type="GO" id="GO:0008270">
    <property type="term" value="F:zinc ion binding"/>
    <property type="evidence" value="ECO:0007669"/>
    <property type="project" value="UniProtKB-KW"/>
</dbReference>
<evidence type="ECO:0000259" key="4">
    <source>
        <dbReference type="PROSITE" id="PS51805"/>
    </source>
</evidence>
<dbReference type="Pfam" id="PF13771">
    <property type="entry name" value="zf-HC5HC2H"/>
    <property type="match status" value="1"/>
</dbReference>
<evidence type="ECO:0000256" key="3">
    <source>
        <dbReference type="ARBA" id="ARBA00022833"/>
    </source>
</evidence>
<organism evidence="5 6">
    <name type="scientific">Strigops habroptila</name>
    <name type="common">Kakapo</name>
    <dbReference type="NCBI Taxonomy" id="2489341"/>
    <lineage>
        <taxon>Eukaryota</taxon>
        <taxon>Metazoa</taxon>
        <taxon>Chordata</taxon>
        <taxon>Craniata</taxon>
        <taxon>Vertebrata</taxon>
        <taxon>Euteleostomi</taxon>
        <taxon>Archelosauria</taxon>
        <taxon>Archosauria</taxon>
        <taxon>Dinosauria</taxon>
        <taxon>Saurischia</taxon>
        <taxon>Theropoda</taxon>
        <taxon>Coelurosauria</taxon>
        <taxon>Aves</taxon>
        <taxon>Neognathae</taxon>
        <taxon>Neoaves</taxon>
        <taxon>Telluraves</taxon>
        <taxon>Australaves</taxon>
        <taxon>Psittaciformes</taxon>
        <taxon>Psittacidae</taxon>
        <taxon>Strigops</taxon>
    </lineage>
</organism>
<reference evidence="5" key="3">
    <citation type="submission" date="2025-09" db="UniProtKB">
        <authorList>
            <consortium name="Ensembl"/>
        </authorList>
    </citation>
    <scope>IDENTIFICATION</scope>
</reference>
<protein>
    <recommendedName>
        <fullName evidence="4">PHD-type domain-containing protein</fullName>
    </recommendedName>
</protein>
<feature type="domain" description="PHD-type" evidence="4">
    <location>
        <begin position="28"/>
        <end position="143"/>
    </location>
</feature>
<evidence type="ECO:0000256" key="2">
    <source>
        <dbReference type="ARBA" id="ARBA00022771"/>
    </source>
</evidence>
<proteinExistence type="predicted"/>
<dbReference type="Proteomes" id="UP000472266">
    <property type="component" value="Chromosome 12"/>
</dbReference>
<keyword evidence="1" id="KW-0479">Metal-binding</keyword>
<dbReference type="PROSITE" id="PS51805">
    <property type="entry name" value="EPHD"/>
    <property type="match status" value="1"/>
</dbReference>
<dbReference type="InterPro" id="IPR013083">
    <property type="entry name" value="Znf_RING/FYVE/PHD"/>
</dbReference>
<dbReference type="AlphaFoldDB" id="A0A672UD53"/>
<dbReference type="InterPro" id="IPR034732">
    <property type="entry name" value="EPHD"/>
</dbReference>
<reference evidence="5 6" key="1">
    <citation type="submission" date="2019-11" db="EMBL/GenBank/DDBJ databases">
        <title>Strigops habroptila (kakapo) genome, bStrHab1, primary haplotype, v2.</title>
        <authorList>
            <person name="Jarvis E.D."/>
            <person name="Howard J."/>
            <person name="Rhie A."/>
            <person name="Phillippy A."/>
            <person name="Korlach J."/>
            <person name="Digby A."/>
            <person name="Iorns D."/>
            <person name="Eason D."/>
            <person name="Robertson B."/>
            <person name="Raemaekers T."/>
            <person name="Howe K."/>
            <person name="Lewin H."/>
            <person name="Damas J."/>
            <person name="Hastie A."/>
            <person name="Tracey A."/>
            <person name="Chow W."/>
            <person name="Fedrigo O."/>
        </authorList>
    </citation>
    <scope>NUCLEOTIDE SEQUENCE [LARGE SCALE GENOMIC DNA]</scope>
</reference>
<evidence type="ECO:0000256" key="1">
    <source>
        <dbReference type="ARBA" id="ARBA00022723"/>
    </source>
</evidence>
<sequence length="150" mass="15806">SAAGTGLSKHPPLTPNTCSFLVAFALSPPACVLCLRAEADPDLCGPKLNNQGMRAHHFCLVSSSGIHPEGTEQEGQMGFLPEDIRCAVEQVCFVCGERGATITCQEMGCDRRFHLPCAVEGGCASVVGGQQHVRTTVPEAQTLQCQAVPL</sequence>
<keyword evidence="3" id="KW-0862">Zinc</keyword>
<dbReference type="InterPro" id="IPR051188">
    <property type="entry name" value="PHD-type_Zinc_Finger"/>
</dbReference>
<accession>A0A672UD53</accession>
<dbReference type="OMA" id="CHQGRTQ"/>
<keyword evidence="2" id="KW-0863">Zinc-finger</keyword>
<reference evidence="5" key="2">
    <citation type="submission" date="2025-08" db="UniProtKB">
        <authorList>
            <consortium name="Ensembl"/>
        </authorList>
    </citation>
    <scope>IDENTIFICATION</scope>
</reference>
<keyword evidence="6" id="KW-1185">Reference proteome</keyword>
<dbReference type="Ensembl" id="ENSSHBT00005014799.1">
    <property type="protein sequence ID" value="ENSSHBP00005012269.1"/>
    <property type="gene ID" value="ENSSHBG00005010746.1"/>
</dbReference>
<dbReference type="GeneTree" id="ENSGT00950000182865"/>
<dbReference type="InParanoid" id="A0A672UD53"/>